<evidence type="ECO:0000313" key="2">
    <source>
        <dbReference type="Proteomes" id="UP000076962"/>
    </source>
</evidence>
<organism evidence="1 2">
    <name type="scientific">Candidatus Thiomargarita nelsonii</name>
    <dbReference type="NCBI Taxonomy" id="1003181"/>
    <lineage>
        <taxon>Bacteria</taxon>
        <taxon>Pseudomonadati</taxon>
        <taxon>Pseudomonadota</taxon>
        <taxon>Gammaproteobacteria</taxon>
        <taxon>Thiotrichales</taxon>
        <taxon>Thiotrichaceae</taxon>
        <taxon>Thiomargarita</taxon>
    </lineage>
</organism>
<protein>
    <submittedName>
        <fullName evidence="1">Uncharacterized protein</fullName>
    </submittedName>
</protein>
<dbReference type="Gene3D" id="3.40.50.1820">
    <property type="entry name" value="alpha/beta hydrolase"/>
    <property type="match status" value="1"/>
</dbReference>
<proteinExistence type="predicted"/>
<accession>A0A176RUH2</accession>
<dbReference type="InterPro" id="IPR029058">
    <property type="entry name" value="AB_hydrolase_fold"/>
</dbReference>
<evidence type="ECO:0000313" key="1">
    <source>
        <dbReference type="EMBL" id="OAD19387.1"/>
    </source>
</evidence>
<sequence>MVLLATKATQEKNSTLGWETLAAGGLEIYKLPGDHSSYLGEQVQTTAKQLKACLDEAQAEEVQGRTLRN</sequence>
<dbReference type="Proteomes" id="UP000076962">
    <property type="component" value="Unassembled WGS sequence"/>
</dbReference>
<dbReference type="EMBL" id="LUTY01002819">
    <property type="protein sequence ID" value="OAD19387.1"/>
    <property type="molecule type" value="Genomic_DNA"/>
</dbReference>
<name>A0A176RUH2_9GAMM</name>
<gene>
    <name evidence="1" type="ORF">THIOM_004976</name>
</gene>
<reference evidence="1 2" key="1">
    <citation type="submission" date="2016-05" db="EMBL/GenBank/DDBJ databases">
        <title>Single-cell genome of chain-forming Candidatus Thiomargarita nelsonii and comparison to other large sulfur-oxidizing bacteria.</title>
        <authorList>
            <person name="Winkel M."/>
            <person name="Salman V."/>
            <person name="Woyke T."/>
            <person name="Schulz-Vogt H."/>
            <person name="Richter M."/>
            <person name="Flood B."/>
            <person name="Bailey J."/>
            <person name="Amann R."/>
            <person name="Mussmann M."/>
        </authorList>
    </citation>
    <scope>NUCLEOTIDE SEQUENCE [LARGE SCALE GENOMIC DNA]</scope>
    <source>
        <strain evidence="1 2">THI036</strain>
    </source>
</reference>
<comment type="caution">
    <text evidence="1">The sequence shown here is derived from an EMBL/GenBank/DDBJ whole genome shotgun (WGS) entry which is preliminary data.</text>
</comment>
<keyword evidence="2" id="KW-1185">Reference proteome</keyword>
<dbReference type="AlphaFoldDB" id="A0A176RUH2"/>